<protein>
    <submittedName>
        <fullName evidence="6">Transcriptional regulator, AraC family</fullName>
    </submittedName>
</protein>
<dbReference type="OrthoDB" id="9816011at2"/>
<dbReference type="InterPro" id="IPR018062">
    <property type="entry name" value="HTH_AraC-typ_CS"/>
</dbReference>
<dbReference type="PROSITE" id="PS01124">
    <property type="entry name" value="HTH_ARAC_FAMILY_2"/>
    <property type="match status" value="1"/>
</dbReference>
<feature type="transmembrane region" description="Helical" evidence="4">
    <location>
        <begin position="161"/>
        <end position="183"/>
    </location>
</feature>
<dbReference type="InterPro" id="IPR009057">
    <property type="entry name" value="Homeodomain-like_sf"/>
</dbReference>
<dbReference type="PROSITE" id="PS00041">
    <property type="entry name" value="HTH_ARAC_FAMILY_1"/>
    <property type="match status" value="1"/>
</dbReference>
<keyword evidence="3" id="KW-0804">Transcription</keyword>
<feature type="transmembrane region" description="Helical" evidence="4">
    <location>
        <begin position="127"/>
        <end position="145"/>
    </location>
</feature>
<feature type="transmembrane region" description="Helical" evidence="4">
    <location>
        <begin position="95"/>
        <end position="112"/>
    </location>
</feature>
<evidence type="ECO:0000256" key="3">
    <source>
        <dbReference type="ARBA" id="ARBA00023163"/>
    </source>
</evidence>
<accession>A0A1H2H5W9</accession>
<dbReference type="PANTHER" id="PTHR43280:SF29">
    <property type="entry name" value="ARAC-FAMILY TRANSCRIPTIONAL REGULATOR"/>
    <property type="match status" value="1"/>
</dbReference>
<proteinExistence type="predicted"/>
<evidence type="ECO:0000313" key="7">
    <source>
        <dbReference type="Proteomes" id="UP000243232"/>
    </source>
</evidence>
<gene>
    <name evidence="6" type="ORF">SAMN05216296_2778</name>
</gene>
<keyword evidence="2" id="KW-0238">DNA-binding</keyword>
<feature type="transmembrane region" description="Helical" evidence="4">
    <location>
        <begin position="12"/>
        <end position="29"/>
    </location>
</feature>
<dbReference type="GO" id="GO:0009893">
    <property type="term" value="P:positive regulation of metabolic process"/>
    <property type="evidence" value="ECO:0007669"/>
    <property type="project" value="UniProtKB-ARBA"/>
</dbReference>
<dbReference type="SMART" id="SM00342">
    <property type="entry name" value="HTH_ARAC"/>
    <property type="match status" value="1"/>
</dbReference>
<name>A0A1H2H5W9_9PSED</name>
<evidence type="ECO:0000259" key="5">
    <source>
        <dbReference type="PROSITE" id="PS01124"/>
    </source>
</evidence>
<keyword evidence="4" id="KW-0812">Transmembrane</keyword>
<dbReference type="STRING" id="364197.SAMN05216296_2778"/>
<dbReference type="SUPFAM" id="SSF46689">
    <property type="entry name" value="Homeodomain-like"/>
    <property type="match status" value="1"/>
</dbReference>
<dbReference type="PANTHER" id="PTHR43280">
    <property type="entry name" value="ARAC-FAMILY TRANSCRIPTIONAL REGULATOR"/>
    <property type="match status" value="1"/>
</dbReference>
<dbReference type="InterPro" id="IPR018060">
    <property type="entry name" value="HTH_AraC"/>
</dbReference>
<keyword evidence="7" id="KW-1185">Reference proteome</keyword>
<dbReference type="Gene3D" id="1.10.10.60">
    <property type="entry name" value="Homeodomain-like"/>
    <property type="match status" value="1"/>
</dbReference>
<evidence type="ECO:0000256" key="1">
    <source>
        <dbReference type="ARBA" id="ARBA00023015"/>
    </source>
</evidence>
<dbReference type="GO" id="GO:0043565">
    <property type="term" value="F:sequence-specific DNA binding"/>
    <property type="evidence" value="ECO:0007669"/>
    <property type="project" value="InterPro"/>
</dbReference>
<keyword evidence="4" id="KW-0472">Membrane</keyword>
<dbReference type="GO" id="GO:0003700">
    <property type="term" value="F:DNA-binding transcription factor activity"/>
    <property type="evidence" value="ECO:0007669"/>
    <property type="project" value="InterPro"/>
</dbReference>
<dbReference type="RefSeq" id="WP_090196497.1">
    <property type="nucleotide sequence ID" value="NZ_LT629785.1"/>
</dbReference>
<keyword evidence="1" id="KW-0805">Transcription regulation</keyword>
<reference evidence="7" key="1">
    <citation type="submission" date="2016-10" db="EMBL/GenBank/DDBJ databases">
        <authorList>
            <person name="Varghese N."/>
            <person name="Submissions S."/>
        </authorList>
    </citation>
    <scope>NUCLEOTIDE SEQUENCE [LARGE SCALE GENOMIC DNA]</scope>
    <source>
        <strain evidence="7">DSM 17875</strain>
    </source>
</reference>
<dbReference type="Pfam" id="PF12833">
    <property type="entry name" value="HTH_18"/>
    <property type="match status" value="1"/>
</dbReference>
<evidence type="ECO:0000256" key="2">
    <source>
        <dbReference type="ARBA" id="ARBA00023125"/>
    </source>
</evidence>
<keyword evidence="4" id="KW-1133">Transmembrane helix</keyword>
<organism evidence="6 7">
    <name type="scientific">Pseudomonas pohangensis</name>
    <dbReference type="NCBI Taxonomy" id="364197"/>
    <lineage>
        <taxon>Bacteria</taxon>
        <taxon>Pseudomonadati</taxon>
        <taxon>Pseudomonadota</taxon>
        <taxon>Gammaproteobacteria</taxon>
        <taxon>Pseudomonadales</taxon>
        <taxon>Pseudomonadaceae</taxon>
        <taxon>Pseudomonas</taxon>
    </lineage>
</organism>
<feature type="transmembrane region" description="Helical" evidence="4">
    <location>
        <begin position="38"/>
        <end position="57"/>
    </location>
</feature>
<evidence type="ECO:0000256" key="4">
    <source>
        <dbReference type="SAM" id="Phobius"/>
    </source>
</evidence>
<sequence>MTLAAEQTLDLLLRGASLGLLSLLVLRLLQPPRNANQLLCLSLLVCIAGYLLTSAVFDADMPILIRLPLITLATLVPVLFWLFGQKLFNDDMRWHWTHALPVVMLAAVPLLFKSKLLDPAARQWLDVLQHLFGGLLIAHVLWLIWRHQDADLLLPRRRLRLWLGPGIGLYILSILAVELSFPWGGVPAWLDTLNMLGIFLFTLWFSLRLDTLLDLLASSPASRNRVSPEPVAINSSNTLTISEADEESDQPALLRLQQAMHKERLWRRESLSVADLARHIGLAEYRLRRLINGALGQRNFNSYLNQFRIAAACEQLADPDKRRLPILSIALNVGFASIGPFNRAFKAQLDLTPSEFRREKLGES</sequence>
<feature type="transmembrane region" description="Helical" evidence="4">
    <location>
        <begin position="195"/>
        <end position="217"/>
    </location>
</feature>
<dbReference type="Proteomes" id="UP000243232">
    <property type="component" value="Chromosome I"/>
</dbReference>
<evidence type="ECO:0000313" key="6">
    <source>
        <dbReference type="EMBL" id="SDU27277.1"/>
    </source>
</evidence>
<dbReference type="EMBL" id="LT629785">
    <property type="protein sequence ID" value="SDU27277.1"/>
    <property type="molecule type" value="Genomic_DNA"/>
</dbReference>
<dbReference type="AlphaFoldDB" id="A0A1H2H5W9"/>
<feature type="domain" description="HTH araC/xylS-type" evidence="5">
    <location>
        <begin position="250"/>
        <end position="359"/>
    </location>
</feature>
<feature type="transmembrane region" description="Helical" evidence="4">
    <location>
        <begin position="63"/>
        <end position="83"/>
    </location>
</feature>